<evidence type="ECO:0000313" key="12">
    <source>
        <dbReference type="EMBL" id="MBX7488897.1"/>
    </source>
</evidence>
<comment type="caution">
    <text evidence="12">The sequence shown here is derived from an EMBL/GenBank/DDBJ whole genome shotgun (WGS) entry which is preliminary data.</text>
</comment>
<dbReference type="EMBL" id="JAIGNQ010000003">
    <property type="protein sequence ID" value="MBX7488897.1"/>
    <property type="molecule type" value="Genomic_DNA"/>
</dbReference>
<evidence type="ECO:0000256" key="4">
    <source>
        <dbReference type="ARBA" id="ARBA00022989"/>
    </source>
</evidence>
<proteinExistence type="predicted"/>
<evidence type="ECO:0000256" key="1">
    <source>
        <dbReference type="ARBA" id="ARBA00004141"/>
    </source>
</evidence>
<dbReference type="PANTHER" id="PTHR22777">
    <property type="entry name" value="HEMOLYSIN-RELATED"/>
    <property type="match status" value="1"/>
</dbReference>
<dbReference type="Pfam" id="PF01595">
    <property type="entry name" value="CNNM"/>
    <property type="match status" value="1"/>
</dbReference>
<evidence type="ECO:0000256" key="3">
    <source>
        <dbReference type="ARBA" id="ARBA00022737"/>
    </source>
</evidence>
<protein>
    <submittedName>
        <fullName evidence="12">CNNM domain-containing protein</fullName>
    </submittedName>
</protein>
<evidence type="ECO:0000256" key="6">
    <source>
        <dbReference type="ARBA" id="ARBA00023136"/>
    </source>
</evidence>
<dbReference type="PROSITE" id="PS51371">
    <property type="entry name" value="CBS"/>
    <property type="match status" value="2"/>
</dbReference>
<dbReference type="PROSITE" id="PS51846">
    <property type="entry name" value="CNNM"/>
    <property type="match status" value="1"/>
</dbReference>
<dbReference type="InterPro" id="IPR002550">
    <property type="entry name" value="CNNM"/>
</dbReference>
<dbReference type="PANTHER" id="PTHR22777:SF4">
    <property type="entry name" value="UPF0053 PROTEIN SLL1254"/>
    <property type="match status" value="1"/>
</dbReference>
<dbReference type="InterPro" id="IPR044751">
    <property type="entry name" value="Ion_transp-like_CBS"/>
</dbReference>
<evidence type="ECO:0000256" key="2">
    <source>
        <dbReference type="ARBA" id="ARBA00022692"/>
    </source>
</evidence>
<feature type="domain" description="CBS" evidence="10">
    <location>
        <begin position="264"/>
        <end position="322"/>
    </location>
</feature>
<dbReference type="SUPFAM" id="SSF54631">
    <property type="entry name" value="CBS-domain pair"/>
    <property type="match status" value="1"/>
</dbReference>
<reference evidence="12 13" key="1">
    <citation type="submission" date="2021-08" db="EMBL/GenBank/DDBJ databases">
        <title>Comparative Genomics Analysis of the Genus Qipengyuania Reveals Extensive Genetic Diversity and Metabolic Versatility, Including the Description of Fifteen Novel Species.</title>
        <authorList>
            <person name="Liu Y."/>
        </authorList>
    </citation>
    <scope>NUCLEOTIDE SEQUENCE [LARGE SCALE GENOMIC DNA]</scope>
    <source>
        <strain evidence="12 13">GH25</strain>
    </source>
</reference>
<feature type="domain" description="CNNM transmembrane" evidence="11">
    <location>
        <begin position="1"/>
        <end position="180"/>
    </location>
</feature>
<organism evidence="12 13">
    <name type="scientific">Qipengyuania pacifica</name>
    <dbReference type="NCBI Taxonomy" id="2860199"/>
    <lineage>
        <taxon>Bacteria</taxon>
        <taxon>Pseudomonadati</taxon>
        <taxon>Pseudomonadota</taxon>
        <taxon>Alphaproteobacteria</taxon>
        <taxon>Sphingomonadales</taxon>
        <taxon>Erythrobacteraceae</taxon>
        <taxon>Qipengyuania</taxon>
    </lineage>
</organism>
<keyword evidence="4 8" id="KW-1133">Transmembrane helix</keyword>
<evidence type="ECO:0000256" key="5">
    <source>
        <dbReference type="ARBA" id="ARBA00023122"/>
    </source>
</evidence>
<evidence type="ECO:0000256" key="9">
    <source>
        <dbReference type="SAM" id="Phobius"/>
    </source>
</evidence>
<comment type="subcellular location">
    <subcellularLocation>
        <location evidence="1">Membrane</location>
        <topology evidence="1">Multi-pass membrane protein</topology>
    </subcellularLocation>
</comment>
<evidence type="ECO:0000259" key="10">
    <source>
        <dbReference type="PROSITE" id="PS51371"/>
    </source>
</evidence>
<evidence type="ECO:0000256" key="8">
    <source>
        <dbReference type="PROSITE-ProRule" id="PRU01193"/>
    </source>
</evidence>
<accession>A0ABS7JJQ5</accession>
<dbReference type="Proteomes" id="UP000776651">
    <property type="component" value="Unassembled WGS sequence"/>
</dbReference>
<feature type="domain" description="CBS" evidence="10">
    <location>
        <begin position="199"/>
        <end position="261"/>
    </location>
</feature>
<evidence type="ECO:0000259" key="11">
    <source>
        <dbReference type="PROSITE" id="PS51846"/>
    </source>
</evidence>
<evidence type="ECO:0000313" key="13">
    <source>
        <dbReference type="Proteomes" id="UP000776651"/>
    </source>
</evidence>
<name>A0ABS7JJQ5_9SPHN</name>
<gene>
    <name evidence="12" type="ORF">K3177_10265</name>
</gene>
<sequence length="353" mass="38228">MALLIFYVSLALIVSFFCSLLESSLLTITPSSVRSAEERGAKWAAKMKGLKDDVERPLAAILTLNTVAHTMGAAGAGAQYAALYGAGREAVFAGVLTVAVLVVTEIIPKTIGARYATSLAPFTASLLPVLITALAPLVWASRQITRLITSGKPADPPQHRDELLAIASLGQASGQIDKVEVRFMKNLIQLNAVKTSDIMTPRTVVFGLSKSDDLGKWAEKVSASPYSRIPVLDGESDKPSGFVLKSDLLVCLAKGEAQCDVDGIIRSLPGVLDEVPVNKLFHRMVTDHNHILAVLDEYGTFVGLVTLEDVLETIFGFEIVDELDEKPDLQEYARELARRRNTERAMPDRLTPD</sequence>
<keyword evidence="5 7" id="KW-0129">CBS domain</keyword>
<dbReference type="CDD" id="cd04590">
    <property type="entry name" value="CBS_pair_CorC_HlyC_assoc"/>
    <property type="match status" value="1"/>
</dbReference>
<evidence type="ECO:0000256" key="7">
    <source>
        <dbReference type="PROSITE-ProRule" id="PRU00703"/>
    </source>
</evidence>
<dbReference type="RefSeq" id="WP_221598191.1">
    <property type="nucleotide sequence ID" value="NZ_JAIGNQ010000003.1"/>
</dbReference>
<feature type="transmembrane region" description="Helical" evidence="9">
    <location>
        <begin position="90"/>
        <end position="107"/>
    </location>
</feature>
<keyword evidence="2 8" id="KW-0812">Transmembrane</keyword>
<dbReference type="Pfam" id="PF00571">
    <property type="entry name" value="CBS"/>
    <property type="match status" value="2"/>
</dbReference>
<dbReference type="InterPro" id="IPR000644">
    <property type="entry name" value="CBS_dom"/>
</dbReference>
<keyword evidence="6 8" id="KW-0472">Membrane</keyword>
<dbReference type="InterPro" id="IPR046342">
    <property type="entry name" value="CBS_dom_sf"/>
</dbReference>
<keyword evidence="3" id="KW-0677">Repeat</keyword>
<feature type="transmembrane region" description="Helical" evidence="9">
    <location>
        <begin position="59"/>
        <end position="83"/>
    </location>
</feature>
<feature type="transmembrane region" description="Helical" evidence="9">
    <location>
        <begin position="119"/>
        <end position="140"/>
    </location>
</feature>
<keyword evidence="13" id="KW-1185">Reference proteome</keyword>
<dbReference type="SMART" id="SM00116">
    <property type="entry name" value="CBS"/>
    <property type="match status" value="2"/>
</dbReference>
<dbReference type="Gene3D" id="3.10.580.10">
    <property type="entry name" value="CBS-domain"/>
    <property type="match status" value="1"/>
</dbReference>